<dbReference type="EC" id="2.4.1.132" evidence="12"/>
<feature type="domain" description="Glycosyltransferase subfamily 4-like N-terminal" evidence="14">
    <location>
        <begin position="19"/>
        <end position="181"/>
    </location>
</feature>
<comment type="function">
    <text evidence="1 12">Mannosylates Man(2)GlcNAc(2)-dolichol diphosphate and Man(1)GlcNAc(2)-dolichol diphosphate to form Man(3)GlcNAc(2)-dolichol diphosphate.</text>
</comment>
<comment type="subcellular location">
    <subcellularLocation>
        <location evidence="2 12">Endoplasmic reticulum membrane</location>
    </subcellularLocation>
</comment>
<evidence type="ECO:0000256" key="8">
    <source>
        <dbReference type="ARBA" id="ARBA00022989"/>
    </source>
</evidence>
<comment type="catalytic activity">
    <reaction evidence="11 12">
        <text>an alpha-D-Man-(1-&gt;3)-beta-D-Man-(1-&gt;4)-beta-D-GlcNAc-(1-&gt;4)-alpha-D-GlcNAc-diphospho-di-trans,poly-cis-dolichol + GDP-alpha-D-mannose = an alpha-D-Man-(1-&gt;3)-[alpha-D-Man-(1-&gt;6)]-beta-D-Man-(1-&gt;4)-beta-D-GlcNAc-(1-&gt;4)-alpha-D-GlcNAc-diphospho-di-trans,poly-cis-dolichol + GDP + H(+)</text>
        <dbReference type="Rhea" id="RHEA:29519"/>
        <dbReference type="Rhea" id="RHEA-COMP:19513"/>
        <dbReference type="Rhea" id="RHEA-COMP:19515"/>
        <dbReference type="ChEBI" id="CHEBI:15378"/>
        <dbReference type="ChEBI" id="CHEBI:57527"/>
        <dbReference type="ChEBI" id="CHEBI:58189"/>
        <dbReference type="ChEBI" id="CHEBI:132510"/>
        <dbReference type="ChEBI" id="CHEBI:132511"/>
        <dbReference type="EC" id="2.4.1.257"/>
    </reaction>
    <physiologicalReaction direction="left-to-right" evidence="11 12">
        <dbReference type="Rhea" id="RHEA:29520"/>
    </physiologicalReaction>
</comment>
<comment type="pathway">
    <text evidence="3 12">Protein modification; protein glycosylation.</text>
</comment>
<feature type="transmembrane region" description="Helical" evidence="12">
    <location>
        <begin position="439"/>
        <end position="461"/>
    </location>
</feature>
<dbReference type="Pfam" id="PF00534">
    <property type="entry name" value="Glycos_transf_1"/>
    <property type="match status" value="1"/>
</dbReference>
<keyword evidence="6 12" id="KW-0812">Transmembrane</keyword>
<dbReference type="SUPFAM" id="SSF53756">
    <property type="entry name" value="UDP-Glycosyltransferase/glycogen phosphorylase"/>
    <property type="match status" value="1"/>
</dbReference>
<evidence type="ECO:0000256" key="6">
    <source>
        <dbReference type="ARBA" id="ARBA00022692"/>
    </source>
</evidence>
<evidence type="ECO:0000313" key="15">
    <source>
        <dbReference type="EMBL" id="ORX60278.1"/>
    </source>
</evidence>
<protein>
    <recommendedName>
        <fullName evidence="12">Alpha-1,3/1,6-mannosyltransferase ALG2</fullName>
        <ecNumber evidence="12">2.4.1.132</ecNumber>
        <ecNumber evidence="12">2.4.1.257</ecNumber>
    </recommendedName>
    <alternativeName>
        <fullName evidence="12">GDP-Man:Man(1)GlcNAc(2)-PP-Dol alpha-1,3-mannosyltransferase</fullName>
    </alternativeName>
</protein>
<comment type="catalytic activity">
    <reaction evidence="10 12">
        <text>a beta-D-Man-(1-&gt;4)-beta-D-GlcNAc-(1-&gt;4)-alpha-D-GlcNAc-diphospho-di-trans,poly-cis-dolichol + GDP-alpha-D-mannose = an alpha-D-Man-(1-&gt;3)-beta-D-Man-(1-&gt;4)-beta-D-GlcNAc-(1-&gt;4)-alpha-D-GlcNAc-diphospho-di-trans,poly-cis-dolichol + GDP + H(+)</text>
        <dbReference type="Rhea" id="RHEA:29515"/>
        <dbReference type="Rhea" id="RHEA-COMP:19511"/>
        <dbReference type="Rhea" id="RHEA-COMP:19513"/>
        <dbReference type="ChEBI" id="CHEBI:15378"/>
        <dbReference type="ChEBI" id="CHEBI:57527"/>
        <dbReference type="ChEBI" id="CHEBI:58189"/>
        <dbReference type="ChEBI" id="CHEBI:58472"/>
        <dbReference type="ChEBI" id="CHEBI:132510"/>
        <dbReference type="EC" id="2.4.1.132"/>
    </reaction>
    <physiologicalReaction direction="left-to-right" evidence="10 12">
        <dbReference type="Rhea" id="RHEA:29516"/>
    </physiologicalReaction>
</comment>
<dbReference type="InterPro" id="IPR027054">
    <property type="entry name" value="ALG2"/>
</dbReference>
<name>A0A1X2GTB4_9FUNG</name>
<dbReference type="PANTHER" id="PTHR45918:SF1">
    <property type="entry name" value="ALPHA-1,3_1,6-MANNOSYLTRANSFERASE ALG2"/>
    <property type="match status" value="1"/>
</dbReference>
<dbReference type="EC" id="2.4.1.257" evidence="12"/>
<proteinExistence type="inferred from homology"/>
<dbReference type="AlphaFoldDB" id="A0A1X2GTB4"/>
<evidence type="ECO:0000256" key="4">
    <source>
        <dbReference type="ARBA" id="ARBA00022676"/>
    </source>
</evidence>
<reference evidence="15 16" key="1">
    <citation type="submission" date="2016-07" db="EMBL/GenBank/DDBJ databases">
        <title>Pervasive Adenine N6-methylation of Active Genes in Fungi.</title>
        <authorList>
            <consortium name="DOE Joint Genome Institute"/>
            <person name="Mondo S.J."/>
            <person name="Dannebaum R.O."/>
            <person name="Kuo R.C."/>
            <person name="Labutti K."/>
            <person name="Haridas S."/>
            <person name="Kuo A."/>
            <person name="Salamov A."/>
            <person name="Ahrendt S.R."/>
            <person name="Lipzen A."/>
            <person name="Sullivan W."/>
            <person name="Andreopoulos W.B."/>
            <person name="Clum A."/>
            <person name="Lindquist E."/>
            <person name="Daum C."/>
            <person name="Ramamoorthy G.K."/>
            <person name="Gryganskyi A."/>
            <person name="Culley D."/>
            <person name="Magnuson J.K."/>
            <person name="James T.Y."/>
            <person name="O'Malley M.A."/>
            <person name="Stajich J.E."/>
            <person name="Spatafora J.W."/>
            <person name="Visel A."/>
            <person name="Grigoriev I.V."/>
        </authorList>
    </citation>
    <scope>NUCLEOTIDE SEQUENCE [LARGE SCALE GENOMIC DNA]</scope>
    <source>
        <strain evidence="15 16">NRRL 3301</strain>
    </source>
</reference>
<dbReference type="InterPro" id="IPR028098">
    <property type="entry name" value="Glyco_trans_4-like_N"/>
</dbReference>
<evidence type="ECO:0000313" key="16">
    <source>
        <dbReference type="Proteomes" id="UP000242146"/>
    </source>
</evidence>
<evidence type="ECO:0000256" key="2">
    <source>
        <dbReference type="ARBA" id="ARBA00004586"/>
    </source>
</evidence>
<dbReference type="Gene3D" id="3.40.50.2000">
    <property type="entry name" value="Glycogen Phosphorylase B"/>
    <property type="match status" value="2"/>
</dbReference>
<evidence type="ECO:0000256" key="9">
    <source>
        <dbReference type="ARBA" id="ARBA00023136"/>
    </source>
</evidence>
<evidence type="ECO:0000256" key="3">
    <source>
        <dbReference type="ARBA" id="ARBA00004922"/>
    </source>
</evidence>
<dbReference type="EMBL" id="MCGT01000004">
    <property type="protein sequence ID" value="ORX60278.1"/>
    <property type="molecule type" value="Genomic_DNA"/>
</dbReference>
<feature type="domain" description="Glycosyl transferase family 1" evidence="13">
    <location>
        <begin position="215"/>
        <end position="401"/>
    </location>
</feature>
<accession>A0A1X2GTB4</accession>
<comment type="similarity">
    <text evidence="12">Belongs to the glycosyltransferase group 1 family.</text>
</comment>
<keyword evidence="16" id="KW-1185">Reference proteome</keyword>
<dbReference type="InterPro" id="IPR001296">
    <property type="entry name" value="Glyco_trans_1"/>
</dbReference>
<dbReference type="STRING" id="101127.A0A1X2GTB4"/>
<dbReference type="OrthoDB" id="448893at2759"/>
<dbReference type="GO" id="GO:0033164">
    <property type="term" value="F:initiation-specific glycolipid 1,6-alpha-mannosyltransferase activity"/>
    <property type="evidence" value="ECO:0007669"/>
    <property type="project" value="EnsemblFungi"/>
</dbReference>
<dbReference type="CDD" id="cd03805">
    <property type="entry name" value="GT4_ALG2-like"/>
    <property type="match status" value="1"/>
</dbReference>
<dbReference type="GO" id="GO:0006488">
    <property type="term" value="P:dolichol-linked oligosaccharide biosynthetic process"/>
    <property type="evidence" value="ECO:0007669"/>
    <property type="project" value="EnsemblFungi"/>
</dbReference>
<evidence type="ECO:0000256" key="5">
    <source>
        <dbReference type="ARBA" id="ARBA00022679"/>
    </source>
</evidence>
<dbReference type="Pfam" id="PF13439">
    <property type="entry name" value="Glyco_transf_4"/>
    <property type="match status" value="1"/>
</dbReference>
<organism evidence="15 16">
    <name type="scientific">Hesseltinella vesiculosa</name>
    <dbReference type="NCBI Taxonomy" id="101127"/>
    <lineage>
        <taxon>Eukaryota</taxon>
        <taxon>Fungi</taxon>
        <taxon>Fungi incertae sedis</taxon>
        <taxon>Mucoromycota</taxon>
        <taxon>Mucoromycotina</taxon>
        <taxon>Mucoromycetes</taxon>
        <taxon>Mucorales</taxon>
        <taxon>Cunninghamellaceae</taxon>
        <taxon>Hesseltinella</taxon>
    </lineage>
</organism>
<evidence type="ECO:0000259" key="13">
    <source>
        <dbReference type="Pfam" id="PF00534"/>
    </source>
</evidence>
<keyword evidence="8 12" id="KW-1133">Transmembrane helix</keyword>
<dbReference type="PANTHER" id="PTHR45918">
    <property type="entry name" value="ALPHA-1,3/1,6-MANNOSYLTRANSFERASE ALG2"/>
    <property type="match status" value="1"/>
</dbReference>
<dbReference type="GO" id="GO:0004378">
    <property type="term" value="F:GDP-Man:Man(1)GlcNAc(2)-PP-Dol alpha-1,3-mannosyltransferase activity"/>
    <property type="evidence" value="ECO:0007669"/>
    <property type="project" value="UniProtKB-UniRule"/>
</dbReference>
<keyword evidence="5 12" id="KW-0808">Transferase</keyword>
<evidence type="ECO:0000256" key="12">
    <source>
        <dbReference type="RuleBase" id="RU367136"/>
    </source>
</evidence>
<evidence type="ECO:0000256" key="11">
    <source>
        <dbReference type="ARBA" id="ARBA00045104"/>
    </source>
</evidence>
<keyword evidence="7 12" id="KW-0256">Endoplasmic reticulum</keyword>
<evidence type="ECO:0000256" key="10">
    <source>
        <dbReference type="ARBA" id="ARBA00045103"/>
    </source>
</evidence>
<comment type="caution">
    <text evidence="15">The sequence shown here is derived from an EMBL/GenBank/DDBJ whole genome shotgun (WGS) entry which is preliminary data.</text>
</comment>
<evidence type="ECO:0000256" key="1">
    <source>
        <dbReference type="ARBA" id="ARBA00003142"/>
    </source>
</evidence>
<gene>
    <name evidence="15" type="ORF">DM01DRAFT_1299977</name>
</gene>
<dbReference type="UniPathway" id="UPA00378"/>
<evidence type="ECO:0000256" key="7">
    <source>
        <dbReference type="ARBA" id="ARBA00022824"/>
    </source>
</evidence>
<dbReference type="GO" id="GO:0102704">
    <property type="term" value="F:GDP-Man:Man(2)GlcNAc(2)-PP-Dol alpha-1,6-mannosyltransferase activity"/>
    <property type="evidence" value="ECO:0007669"/>
    <property type="project" value="UniProtKB-UniRule"/>
</dbReference>
<evidence type="ECO:0000259" key="14">
    <source>
        <dbReference type="Pfam" id="PF13439"/>
    </source>
</evidence>
<dbReference type="GO" id="GO:0005789">
    <property type="term" value="C:endoplasmic reticulum membrane"/>
    <property type="evidence" value="ECO:0007669"/>
    <property type="project" value="UniProtKB-SubCell"/>
</dbReference>
<sequence>MPTSEPSLKIAFIHPDLGIGGAERLVVDAALAAQQKGHQVIMYTSHHDPSHCFEETRDGTLKVKVIGDKLPRHVFHRFFILCSILRQFQLTMWIALYHRDTYDALFIDQLSACVPLLKWATSARILFYCHFPDKLLAIRTSRLKEAYRYVFDKLEEWTTNSADAIVVNSKFTRNTFKQSFPSIDYLPKVLYPPINFAAYDRAVDYSDPLVQILESPKNTLVSINRFERKKNIALALLAFAELKRVNMIPADVFAQYRLVIAGGYDRRVRENVEYLEELEALATNQLQLKVAKIFPGTTQQPDADAQVVFVCSFNDNQRTFLLQESKVLLYTPTNEHFGITPVEGMYSSIPVIATNTGGPLESINDKVTGLLLPPDVQLWADGLRGFISGEFDGVAMGRNGRAHVQKKFSIEAFGDHLNTFLHDMMTASPRPVPGFESRWGVGCWLTTLSLMILLMTVALFFL</sequence>
<keyword evidence="4 12" id="KW-0328">Glycosyltransferase</keyword>
<keyword evidence="9 12" id="KW-0472">Membrane</keyword>
<dbReference type="Proteomes" id="UP000242146">
    <property type="component" value="Unassembled WGS sequence"/>
</dbReference>